<evidence type="ECO:0000313" key="3">
    <source>
        <dbReference type="Proteomes" id="UP000269301"/>
    </source>
</evidence>
<proteinExistence type="predicted"/>
<dbReference type="Proteomes" id="UP000269301">
    <property type="component" value="Unassembled WGS sequence"/>
</dbReference>
<keyword evidence="1" id="KW-0472">Membrane</keyword>
<comment type="caution">
    <text evidence="2">The sequence shown here is derived from an EMBL/GenBank/DDBJ whole genome shotgun (WGS) entry which is preliminary data.</text>
</comment>
<name>A0A494ZY83_9BACI</name>
<accession>A0A494ZY83</accession>
<evidence type="ECO:0000256" key="1">
    <source>
        <dbReference type="SAM" id="Phobius"/>
    </source>
</evidence>
<sequence length="69" mass="8037">MMKKMKEKITHLSQKKGYRAVVVLLRILLIIIIAAIAVAIAVFLYLFISDYMYDENQDEFNENGEVIEK</sequence>
<feature type="transmembrane region" description="Helical" evidence="1">
    <location>
        <begin position="21"/>
        <end position="48"/>
    </location>
</feature>
<keyword evidence="1" id="KW-1133">Transmembrane helix</keyword>
<dbReference type="EMBL" id="RBZP01000012">
    <property type="protein sequence ID" value="RKQ31500.1"/>
    <property type="molecule type" value="Genomic_DNA"/>
</dbReference>
<organism evidence="2 3">
    <name type="scientific">Oceanobacillus halophilus</name>
    <dbReference type="NCBI Taxonomy" id="930130"/>
    <lineage>
        <taxon>Bacteria</taxon>
        <taxon>Bacillati</taxon>
        <taxon>Bacillota</taxon>
        <taxon>Bacilli</taxon>
        <taxon>Bacillales</taxon>
        <taxon>Bacillaceae</taxon>
        <taxon>Oceanobacillus</taxon>
    </lineage>
</organism>
<reference evidence="2 3" key="1">
    <citation type="journal article" date="2016" name="Int. J. Syst. Evol. Microbiol.">
        <title>Oceanobacillus halophilus sp. nov., a novel moderately halophilic bacterium from a hypersaline lake.</title>
        <authorList>
            <person name="Amoozegar M.A."/>
            <person name="Bagheri M."/>
            <person name="Makhdoumi A."/>
            <person name="Nikou M.M."/>
            <person name="Fazeli S.A.S."/>
            <person name="Schumann P."/>
            <person name="Sproer C."/>
            <person name="Sanchez-Porro C."/>
            <person name="Ventosa A."/>
        </authorList>
    </citation>
    <scope>NUCLEOTIDE SEQUENCE [LARGE SCALE GENOMIC DNA]</scope>
    <source>
        <strain evidence="2 3">DSM 23996</strain>
    </source>
</reference>
<keyword evidence="1" id="KW-0812">Transmembrane</keyword>
<keyword evidence="3" id="KW-1185">Reference proteome</keyword>
<dbReference type="AlphaFoldDB" id="A0A494ZY83"/>
<dbReference type="RefSeq" id="WP_121204931.1">
    <property type="nucleotide sequence ID" value="NZ_RBZP01000012.1"/>
</dbReference>
<gene>
    <name evidence="2" type="ORF">D8M06_13485</name>
</gene>
<protein>
    <submittedName>
        <fullName evidence="2">Uncharacterized protein</fullName>
    </submittedName>
</protein>
<evidence type="ECO:0000313" key="2">
    <source>
        <dbReference type="EMBL" id="RKQ31500.1"/>
    </source>
</evidence>